<feature type="domain" description="Outer membrane protein beta-barrel" evidence="3">
    <location>
        <begin position="36"/>
        <end position="267"/>
    </location>
</feature>
<dbReference type="Proteomes" id="UP000315914">
    <property type="component" value="Unassembled WGS sequence"/>
</dbReference>
<dbReference type="AlphaFoldDB" id="A0A560JYN0"/>
<evidence type="ECO:0000313" key="5">
    <source>
        <dbReference type="Proteomes" id="UP000315914"/>
    </source>
</evidence>
<organism evidence="4 5">
    <name type="scientific">Bradyrhizobium sacchari</name>
    <dbReference type="NCBI Taxonomy" id="1399419"/>
    <lineage>
        <taxon>Bacteria</taxon>
        <taxon>Pseudomonadati</taxon>
        <taxon>Pseudomonadota</taxon>
        <taxon>Alphaproteobacteria</taxon>
        <taxon>Hyphomicrobiales</taxon>
        <taxon>Nitrobacteraceae</taxon>
        <taxon>Bradyrhizobium</taxon>
    </lineage>
</organism>
<dbReference type="InterPro" id="IPR027385">
    <property type="entry name" value="Beta-barrel_OMP"/>
</dbReference>
<sequence length="284" mass="29981">MRSVKSLLAAGAATLISSMAFAADMPIAAPPPMYAPPAPPADFGGWYLRGDIGFSNQSVKSVRNTNDALYAPLLSFNQSTGFDTGGIFDLGVGYRVNNWFRVDATGQYRGRTNFHGLDLVSYPNGGPVGFGADNYGGSKSEWLFLANAYVDLGTWWCVTPFIGAGVGAARVTVANFTDSGINSLFGGGVGPSFVSAPTASQWNFAWALHTGLAYKVNPNLTVELGYSYVDLGDGITAASRAFDGSVGGHPFKFKDITSHDLKLGVRWDLSSPPAYVPPPLVTKG</sequence>
<evidence type="ECO:0000259" key="3">
    <source>
        <dbReference type="Pfam" id="PF13505"/>
    </source>
</evidence>
<reference evidence="4 5" key="1">
    <citation type="submission" date="2019-06" db="EMBL/GenBank/DDBJ databases">
        <title>Genomic Encyclopedia of Type Strains, Phase IV (KMG-V): Genome sequencing to study the core and pangenomes of soil and plant-associated prokaryotes.</title>
        <authorList>
            <person name="Whitman W."/>
        </authorList>
    </citation>
    <scope>NUCLEOTIDE SEQUENCE [LARGE SCALE GENOMIC DNA]</scope>
    <source>
        <strain evidence="4 5">BR 10556</strain>
    </source>
</reference>
<dbReference type="InterPro" id="IPR011250">
    <property type="entry name" value="OMP/PagP_B-barrel"/>
</dbReference>
<evidence type="ECO:0000313" key="4">
    <source>
        <dbReference type="EMBL" id="TWB76188.1"/>
    </source>
</evidence>
<evidence type="ECO:0000256" key="2">
    <source>
        <dbReference type="SAM" id="SignalP"/>
    </source>
</evidence>
<dbReference type="Pfam" id="PF13505">
    <property type="entry name" value="OMP_b-brl"/>
    <property type="match status" value="1"/>
</dbReference>
<dbReference type="STRING" id="1399419.A5906_26625"/>
<evidence type="ECO:0000256" key="1">
    <source>
        <dbReference type="ARBA" id="ARBA00022729"/>
    </source>
</evidence>
<dbReference type="EMBL" id="VITW01000004">
    <property type="protein sequence ID" value="TWB76188.1"/>
    <property type="molecule type" value="Genomic_DNA"/>
</dbReference>
<proteinExistence type="predicted"/>
<comment type="caution">
    <text evidence="4">The sequence shown here is derived from an EMBL/GenBank/DDBJ whole genome shotgun (WGS) entry which is preliminary data.</text>
</comment>
<protein>
    <submittedName>
        <fullName evidence="4">Opacity protein-like surface antigen</fullName>
    </submittedName>
</protein>
<accession>A0A560JYN0</accession>
<dbReference type="Gene3D" id="2.40.160.20">
    <property type="match status" value="1"/>
</dbReference>
<keyword evidence="1 2" id="KW-0732">Signal</keyword>
<dbReference type="RefSeq" id="WP_080134726.1">
    <property type="nucleotide sequence ID" value="NZ_LWIG01000007.1"/>
</dbReference>
<dbReference type="OrthoDB" id="5643626at2"/>
<feature type="signal peptide" evidence="2">
    <location>
        <begin position="1"/>
        <end position="22"/>
    </location>
</feature>
<dbReference type="SUPFAM" id="SSF56925">
    <property type="entry name" value="OMPA-like"/>
    <property type="match status" value="1"/>
</dbReference>
<name>A0A560JYN0_9BRAD</name>
<feature type="chain" id="PRO_5022185500" evidence="2">
    <location>
        <begin position="23"/>
        <end position="284"/>
    </location>
</feature>
<gene>
    <name evidence="4" type="ORF">FBZ95_104371</name>
</gene>
<keyword evidence="5" id="KW-1185">Reference proteome</keyword>